<evidence type="ECO:0000256" key="1">
    <source>
        <dbReference type="SAM" id="Phobius"/>
    </source>
</evidence>
<keyword evidence="1" id="KW-1133">Transmembrane helix</keyword>
<reference evidence="2 3" key="1">
    <citation type="submission" date="2019-06" db="EMBL/GenBank/DDBJ databases">
        <title>Draft genome of Streptomyces sedi sp. JCM16909.</title>
        <authorList>
            <person name="Klykleung N."/>
            <person name="Tanasupawat S."/>
            <person name="Kudo T."/>
            <person name="Yuki M."/>
            <person name="Ohkuma M."/>
        </authorList>
    </citation>
    <scope>NUCLEOTIDE SEQUENCE [LARGE SCALE GENOMIC DNA]</scope>
    <source>
        <strain evidence="2 3">JCM 16909</strain>
    </source>
</reference>
<proteinExistence type="predicted"/>
<dbReference type="OrthoDB" id="5176604at2"/>
<organism evidence="2 3">
    <name type="scientific">Streptomyces sedi</name>
    <dbReference type="NCBI Taxonomy" id="555059"/>
    <lineage>
        <taxon>Bacteria</taxon>
        <taxon>Bacillati</taxon>
        <taxon>Actinomycetota</taxon>
        <taxon>Actinomycetes</taxon>
        <taxon>Kitasatosporales</taxon>
        <taxon>Streptomycetaceae</taxon>
        <taxon>Streptomyces</taxon>
    </lineage>
</organism>
<dbReference type="AlphaFoldDB" id="A0A5C4V2Y4"/>
<comment type="caution">
    <text evidence="2">The sequence shown here is derived from an EMBL/GenBank/DDBJ whole genome shotgun (WGS) entry which is preliminary data.</text>
</comment>
<accession>A0A5C4V2Y4</accession>
<feature type="transmembrane region" description="Helical" evidence="1">
    <location>
        <begin position="67"/>
        <end position="84"/>
    </location>
</feature>
<dbReference type="RefSeq" id="WP_139644774.1">
    <property type="nucleotide sequence ID" value="NZ_BAAAZS010000126.1"/>
</dbReference>
<protein>
    <submittedName>
        <fullName evidence="2">Uncharacterized protein</fullName>
    </submittedName>
</protein>
<name>A0A5C4V2Y4_9ACTN</name>
<gene>
    <name evidence="2" type="ORF">FH715_13325</name>
</gene>
<sequence>MDATPGASPPSQPASGADPLAVGVANASLLGGGYALLRRPWLALGAVLVSLALIGFLAASPSRWREALLLVWWVAVVVHGWYLAGGRPARGAWRADAGEGGKGGWRKGIRRQRLLALTATVPLLLSVAIARFDAHAIEGDASAAHREGDCERALASSDELGFYHRLYDAPLTSRVDDEAEACELLVEAERLVAAGERIDAADVFADYDGHSGALWDGARDRGSDLYLAEARAGLESALERGAPESLETAFDQLDALWARFPERGAEADEVLDDFLGALPTDDACVTRDIAGWLDDTGGAEEGAGTGAALDRAVGVVPEIQPAALAGCGEEMLSHEQWELARNQYRDLVDRYPDHELVGEAEDGIERAETAIELAAVRSLLDGGGYCDDPAPYRGADAYDGGGPHPALLFNDEEGTGAGLPSSWRAEGAEDAVLVVCLGTAEMGDAVETCPYESDLGINGAVDVTFRELRVPVRAYELRTGDLVSDSALAIGGASCPAVLTYETYSGIGVPPSEVYVEPSDSDRRAAYRSLIEP</sequence>
<feature type="transmembrane region" description="Helical" evidence="1">
    <location>
        <begin position="42"/>
        <end position="61"/>
    </location>
</feature>
<dbReference type="EMBL" id="VDGT01000008">
    <property type="protein sequence ID" value="TNM30320.1"/>
    <property type="molecule type" value="Genomic_DNA"/>
</dbReference>
<feature type="transmembrane region" description="Helical" evidence="1">
    <location>
        <begin position="20"/>
        <end position="37"/>
    </location>
</feature>
<dbReference type="Proteomes" id="UP000311713">
    <property type="component" value="Unassembled WGS sequence"/>
</dbReference>
<keyword evidence="1" id="KW-0812">Transmembrane</keyword>
<evidence type="ECO:0000313" key="2">
    <source>
        <dbReference type="EMBL" id="TNM30320.1"/>
    </source>
</evidence>
<keyword evidence="3" id="KW-1185">Reference proteome</keyword>
<evidence type="ECO:0000313" key="3">
    <source>
        <dbReference type="Proteomes" id="UP000311713"/>
    </source>
</evidence>
<feature type="transmembrane region" description="Helical" evidence="1">
    <location>
        <begin position="114"/>
        <end position="132"/>
    </location>
</feature>
<keyword evidence="1" id="KW-0472">Membrane</keyword>